<accession>A0A927MHE7</accession>
<protein>
    <recommendedName>
        <fullName evidence="3">Group-specific protein</fullName>
    </recommendedName>
</protein>
<evidence type="ECO:0000313" key="1">
    <source>
        <dbReference type="EMBL" id="MBE1554675.1"/>
    </source>
</evidence>
<evidence type="ECO:0008006" key="3">
    <source>
        <dbReference type="Google" id="ProtNLM"/>
    </source>
</evidence>
<comment type="caution">
    <text evidence="1">The sequence shown here is derived from an EMBL/GenBank/DDBJ whole genome shotgun (WGS) entry which is preliminary data.</text>
</comment>
<dbReference type="EMBL" id="JADBEL010000008">
    <property type="protein sequence ID" value="MBE1554675.1"/>
    <property type="molecule type" value="Genomic_DNA"/>
</dbReference>
<evidence type="ECO:0000313" key="2">
    <source>
        <dbReference type="Proteomes" id="UP000658225"/>
    </source>
</evidence>
<gene>
    <name evidence="1" type="ORF">H4683_001753</name>
</gene>
<organism evidence="1 2">
    <name type="scientific">Sporosarcina limicola</name>
    <dbReference type="NCBI Taxonomy" id="34101"/>
    <lineage>
        <taxon>Bacteria</taxon>
        <taxon>Bacillati</taxon>
        <taxon>Bacillota</taxon>
        <taxon>Bacilli</taxon>
        <taxon>Bacillales</taxon>
        <taxon>Caryophanaceae</taxon>
        <taxon>Sporosarcina</taxon>
    </lineage>
</organism>
<proteinExistence type="predicted"/>
<keyword evidence="2" id="KW-1185">Reference proteome</keyword>
<dbReference type="Proteomes" id="UP000658225">
    <property type="component" value="Unassembled WGS sequence"/>
</dbReference>
<dbReference type="RefSeq" id="WP_192598447.1">
    <property type="nucleotide sequence ID" value="NZ_JADBEL010000008.1"/>
</dbReference>
<dbReference type="AlphaFoldDB" id="A0A927MHE7"/>
<name>A0A927MHE7_9BACL</name>
<sequence>MYDPTIFENLKVAFENQVYDLENLDRKITITNRIDRMDFAILARDFAIQFTLVDQPDVTAEIVLEASVKDLAGEIVELPGKNIGCSLLVRFNKRVQNVAIQCKQIEQALNSIWETEIQLAQTLSFVYEQEASSYQDIIEVKFKSKINEEHMGDIADFLDYVLESLEVLNGLTSGN</sequence>
<reference evidence="1" key="1">
    <citation type="submission" date="2020-10" db="EMBL/GenBank/DDBJ databases">
        <title>Genomic Encyclopedia of Type Strains, Phase IV (KMG-IV): sequencing the most valuable type-strain genomes for metagenomic binning, comparative biology and taxonomic classification.</title>
        <authorList>
            <person name="Goeker M."/>
        </authorList>
    </citation>
    <scope>NUCLEOTIDE SEQUENCE</scope>
    <source>
        <strain evidence="1">DSM 13886</strain>
    </source>
</reference>